<protein>
    <submittedName>
        <fullName evidence="1">Uncharacterized protein</fullName>
    </submittedName>
</protein>
<dbReference type="Proteomes" id="UP000828390">
    <property type="component" value="Unassembled WGS sequence"/>
</dbReference>
<reference evidence="1" key="2">
    <citation type="submission" date="2020-11" db="EMBL/GenBank/DDBJ databases">
        <authorList>
            <person name="McCartney M.A."/>
            <person name="Auch B."/>
            <person name="Kono T."/>
            <person name="Mallez S."/>
            <person name="Becker A."/>
            <person name="Gohl D.M."/>
            <person name="Silverstein K.A.T."/>
            <person name="Koren S."/>
            <person name="Bechman K.B."/>
            <person name="Herman A."/>
            <person name="Abrahante J.E."/>
            <person name="Garbe J."/>
        </authorList>
    </citation>
    <scope>NUCLEOTIDE SEQUENCE</scope>
    <source>
        <strain evidence="1">Duluth1</strain>
        <tissue evidence="1">Whole animal</tissue>
    </source>
</reference>
<evidence type="ECO:0000313" key="1">
    <source>
        <dbReference type="EMBL" id="KAH3782975.1"/>
    </source>
</evidence>
<sequence>MFTRDGLYLNASGARGCLETVLDDMQPVPDVQQIEAEPVVIDYVWPPVSTPAMVSDANTKSYADVVRMVYLFI</sequence>
<gene>
    <name evidence="1" type="ORF">DPMN_160900</name>
</gene>
<proteinExistence type="predicted"/>
<name>A0A9D4IQK7_DREPO</name>
<comment type="caution">
    <text evidence="1">The sequence shown here is derived from an EMBL/GenBank/DDBJ whole genome shotgun (WGS) entry which is preliminary data.</text>
</comment>
<keyword evidence="2" id="KW-1185">Reference proteome</keyword>
<accession>A0A9D4IQK7</accession>
<dbReference type="AlphaFoldDB" id="A0A9D4IQK7"/>
<dbReference type="EMBL" id="JAIWYP010000008">
    <property type="protein sequence ID" value="KAH3782975.1"/>
    <property type="molecule type" value="Genomic_DNA"/>
</dbReference>
<organism evidence="1 2">
    <name type="scientific">Dreissena polymorpha</name>
    <name type="common">Zebra mussel</name>
    <name type="synonym">Mytilus polymorpha</name>
    <dbReference type="NCBI Taxonomy" id="45954"/>
    <lineage>
        <taxon>Eukaryota</taxon>
        <taxon>Metazoa</taxon>
        <taxon>Spiralia</taxon>
        <taxon>Lophotrochozoa</taxon>
        <taxon>Mollusca</taxon>
        <taxon>Bivalvia</taxon>
        <taxon>Autobranchia</taxon>
        <taxon>Heteroconchia</taxon>
        <taxon>Euheterodonta</taxon>
        <taxon>Imparidentia</taxon>
        <taxon>Neoheterodontei</taxon>
        <taxon>Myida</taxon>
        <taxon>Dreissenoidea</taxon>
        <taxon>Dreissenidae</taxon>
        <taxon>Dreissena</taxon>
    </lineage>
</organism>
<evidence type="ECO:0000313" key="2">
    <source>
        <dbReference type="Proteomes" id="UP000828390"/>
    </source>
</evidence>
<reference evidence="1" key="1">
    <citation type="journal article" date="2019" name="bioRxiv">
        <title>The Genome of the Zebra Mussel, Dreissena polymorpha: A Resource for Invasive Species Research.</title>
        <authorList>
            <person name="McCartney M.A."/>
            <person name="Auch B."/>
            <person name="Kono T."/>
            <person name="Mallez S."/>
            <person name="Zhang Y."/>
            <person name="Obille A."/>
            <person name="Becker A."/>
            <person name="Abrahante J.E."/>
            <person name="Garbe J."/>
            <person name="Badalamenti J.P."/>
            <person name="Herman A."/>
            <person name="Mangelson H."/>
            <person name="Liachko I."/>
            <person name="Sullivan S."/>
            <person name="Sone E.D."/>
            <person name="Koren S."/>
            <person name="Silverstein K.A.T."/>
            <person name="Beckman K.B."/>
            <person name="Gohl D.M."/>
        </authorList>
    </citation>
    <scope>NUCLEOTIDE SEQUENCE</scope>
    <source>
        <strain evidence="1">Duluth1</strain>
        <tissue evidence="1">Whole animal</tissue>
    </source>
</reference>